<organism evidence="1">
    <name type="scientific">marine metagenome</name>
    <dbReference type="NCBI Taxonomy" id="408172"/>
    <lineage>
        <taxon>unclassified sequences</taxon>
        <taxon>metagenomes</taxon>
        <taxon>ecological metagenomes</taxon>
    </lineage>
</organism>
<gene>
    <name evidence="1" type="ORF">METZ01_LOCUS259372</name>
</gene>
<name>A0A382J415_9ZZZZ</name>
<proteinExistence type="predicted"/>
<reference evidence="1" key="1">
    <citation type="submission" date="2018-05" db="EMBL/GenBank/DDBJ databases">
        <authorList>
            <person name="Lanie J.A."/>
            <person name="Ng W.-L."/>
            <person name="Kazmierczak K.M."/>
            <person name="Andrzejewski T.M."/>
            <person name="Davidsen T.M."/>
            <person name="Wayne K.J."/>
            <person name="Tettelin H."/>
            <person name="Glass J.I."/>
            <person name="Rusch D."/>
            <person name="Podicherti R."/>
            <person name="Tsui H.-C.T."/>
            <person name="Winkler M.E."/>
        </authorList>
    </citation>
    <scope>NUCLEOTIDE SEQUENCE</scope>
</reference>
<sequence>MMTPIEINALSRTTRDPNGPSIWVCSPCGTDEAFEDAFLTGATELTSWPLPQRTFHYMIEDMQVQTARLMNEVEDEA</sequence>
<protein>
    <submittedName>
        <fullName evidence="1">Uncharacterized protein</fullName>
    </submittedName>
</protein>
<accession>A0A382J415</accession>
<dbReference type="AlphaFoldDB" id="A0A382J415"/>
<evidence type="ECO:0000313" key="1">
    <source>
        <dbReference type="EMBL" id="SVC06518.1"/>
    </source>
</evidence>
<dbReference type="EMBL" id="UINC01071539">
    <property type="protein sequence ID" value="SVC06518.1"/>
    <property type="molecule type" value="Genomic_DNA"/>
</dbReference>